<keyword evidence="3 5" id="KW-1133">Transmembrane helix</keyword>
<dbReference type="Proteomes" id="UP000186336">
    <property type="component" value="Chromosome"/>
</dbReference>
<evidence type="ECO:0000259" key="6">
    <source>
        <dbReference type="Pfam" id="PF07298"/>
    </source>
</evidence>
<dbReference type="Pfam" id="PF07298">
    <property type="entry name" value="NnrU"/>
    <property type="match status" value="1"/>
</dbReference>
<evidence type="ECO:0000256" key="1">
    <source>
        <dbReference type="ARBA" id="ARBA00004141"/>
    </source>
</evidence>
<evidence type="ECO:0000256" key="4">
    <source>
        <dbReference type="ARBA" id="ARBA00023136"/>
    </source>
</evidence>
<evidence type="ECO:0000256" key="3">
    <source>
        <dbReference type="ARBA" id="ARBA00022989"/>
    </source>
</evidence>
<evidence type="ECO:0000256" key="5">
    <source>
        <dbReference type="SAM" id="Phobius"/>
    </source>
</evidence>
<keyword evidence="2 5" id="KW-0812">Transmembrane</keyword>
<feature type="domain" description="NnrU" evidence="6">
    <location>
        <begin position="5"/>
        <end position="181"/>
    </location>
</feature>
<dbReference type="KEGG" id="tom:BWR18_01030"/>
<dbReference type="STRING" id="299262.BWR18_01030"/>
<feature type="transmembrane region" description="Helical" evidence="5">
    <location>
        <begin position="104"/>
        <end position="132"/>
    </location>
</feature>
<evidence type="ECO:0000256" key="2">
    <source>
        <dbReference type="ARBA" id="ARBA00022692"/>
    </source>
</evidence>
<sequence>MYWIILVAGVALWCSAHLFKRVAPERRAAMGDPGKGAVAIGVVLSIVLMVIGYRGTDFVNVWFPPSFTVHINNLLMLIAIYLLSPAPKRGKLVSGMRHPMLTGFSLWAIAHLLVNGDLASIILFGGLLVWAIATARIINTAEPNWQRGPEGTLAKDAMFLAGSVILLGVIGWIHNWLGVWPFPG</sequence>
<dbReference type="EMBL" id="CP019312">
    <property type="protein sequence ID" value="APX10440.1"/>
    <property type="molecule type" value="Genomic_DNA"/>
</dbReference>
<dbReference type="OrthoDB" id="5293641at2"/>
<name>A0A1P8MQT9_9RHOB</name>
<dbReference type="InterPro" id="IPR009915">
    <property type="entry name" value="NnrU_dom"/>
</dbReference>
<keyword evidence="8" id="KW-1185">Reference proteome</keyword>
<dbReference type="AlphaFoldDB" id="A0A1P8MQT9"/>
<protein>
    <recommendedName>
        <fullName evidence="6">NnrU domain-containing protein</fullName>
    </recommendedName>
</protein>
<comment type="subcellular location">
    <subcellularLocation>
        <location evidence="1">Membrane</location>
        <topology evidence="1">Multi-pass membrane protein</topology>
    </subcellularLocation>
</comment>
<feature type="transmembrane region" description="Helical" evidence="5">
    <location>
        <begin position="153"/>
        <end position="174"/>
    </location>
</feature>
<gene>
    <name evidence="7" type="ORF">BWR18_01030</name>
</gene>
<dbReference type="RefSeq" id="WP_076626308.1">
    <property type="nucleotide sequence ID" value="NZ_CP019312.1"/>
</dbReference>
<proteinExistence type="predicted"/>
<accession>A0A1P8MQT9</accession>
<organism evidence="7 8">
    <name type="scientific">Tateyamaria omphalii</name>
    <dbReference type="NCBI Taxonomy" id="299262"/>
    <lineage>
        <taxon>Bacteria</taxon>
        <taxon>Pseudomonadati</taxon>
        <taxon>Pseudomonadota</taxon>
        <taxon>Alphaproteobacteria</taxon>
        <taxon>Rhodobacterales</taxon>
        <taxon>Roseobacteraceae</taxon>
        <taxon>Tateyamaria</taxon>
    </lineage>
</organism>
<feature type="transmembrane region" description="Helical" evidence="5">
    <location>
        <begin position="67"/>
        <end position="84"/>
    </location>
</feature>
<evidence type="ECO:0000313" key="8">
    <source>
        <dbReference type="Proteomes" id="UP000186336"/>
    </source>
</evidence>
<keyword evidence="4 5" id="KW-0472">Membrane</keyword>
<feature type="transmembrane region" description="Helical" evidence="5">
    <location>
        <begin position="36"/>
        <end position="55"/>
    </location>
</feature>
<evidence type="ECO:0000313" key="7">
    <source>
        <dbReference type="EMBL" id="APX10440.1"/>
    </source>
</evidence>
<dbReference type="GO" id="GO:0016020">
    <property type="term" value="C:membrane"/>
    <property type="evidence" value="ECO:0007669"/>
    <property type="project" value="UniProtKB-SubCell"/>
</dbReference>
<reference evidence="7 8" key="1">
    <citation type="submission" date="2017-01" db="EMBL/GenBank/DDBJ databases">
        <title>Complete genome of Tateyamaria omphalii DOK1-4 isolated from seawater in Dokdo.</title>
        <authorList>
            <person name="Kim J.H."/>
            <person name="Chi W.-J."/>
        </authorList>
    </citation>
    <scope>NUCLEOTIDE SEQUENCE [LARGE SCALE GENOMIC DNA]</scope>
    <source>
        <strain evidence="7 8">DOK1-4</strain>
    </source>
</reference>